<dbReference type="NCBIfam" id="TIGR00093">
    <property type="entry name" value="pseudouridine synthase"/>
    <property type="match status" value="1"/>
</dbReference>
<dbReference type="GO" id="GO:0001522">
    <property type="term" value="P:pseudouridine synthesis"/>
    <property type="evidence" value="ECO:0007669"/>
    <property type="project" value="InterPro"/>
</dbReference>
<dbReference type="InterPro" id="IPR020103">
    <property type="entry name" value="PsdUridine_synth_cat_dom_sf"/>
</dbReference>
<evidence type="ECO:0000256" key="4">
    <source>
        <dbReference type="SAM" id="MobiDB-lite"/>
    </source>
</evidence>
<dbReference type="CDD" id="cd02566">
    <property type="entry name" value="PseudoU_synth_RluE"/>
    <property type="match status" value="1"/>
</dbReference>
<reference evidence="6" key="1">
    <citation type="submission" date="2023-05" db="EMBL/GenBank/DDBJ databases">
        <title>Colonisation of extended spectrum b-lactamase- and carbapenemase-producing bacteria on hospital surfaces from low- and middle-income countries.</title>
        <authorList>
            <person name="Nieto-Rosado M."/>
            <person name="Sands K."/>
            <person name="Iregbu K."/>
            <person name="Zahra R."/>
            <person name="Mazarati J.B."/>
            <person name="Mehtar S."/>
            <person name="Barnards-Group B."/>
            <person name="Walsh T.R."/>
        </authorList>
    </citation>
    <scope>NUCLEOTIDE SEQUENCE</scope>
    <source>
        <strain evidence="6">PP-E493</strain>
    </source>
</reference>
<dbReference type="InterPro" id="IPR050343">
    <property type="entry name" value="RsuA_PseudoU_synthase"/>
</dbReference>
<accession>A0AAE4Q054</accession>
<keyword evidence="2 3" id="KW-0413">Isomerase</keyword>
<feature type="domain" description="Pseudouridine synthase RsuA/RluA-like" evidence="5">
    <location>
        <begin position="81"/>
        <end position="225"/>
    </location>
</feature>
<proteinExistence type="inferred from homology"/>
<feature type="compositionally biased region" description="Low complexity" evidence="4">
    <location>
        <begin position="36"/>
        <end position="48"/>
    </location>
</feature>
<dbReference type="EC" id="5.4.99.-" evidence="3"/>
<dbReference type="EMBL" id="JASGOQ010000001">
    <property type="protein sequence ID" value="MDV5390500.1"/>
    <property type="molecule type" value="Genomic_DNA"/>
</dbReference>
<dbReference type="GO" id="GO:0003723">
    <property type="term" value="F:RNA binding"/>
    <property type="evidence" value="ECO:0007669"/>
    <property type="project" value="InterPro"/>
</dbReference>
<organism evidence="6 7">
    <name type="scientific">Shewanella xiamenensis</name>
    <dbReference type="NCBI Taxonomy" id="332186"/>
    <lineage>
        <taxon>Bacteria</taxon>
        <taxon>Pseudomonadati</taxon>
        <taxon>Pseudomonadota</taxon>
        <taxon>Gammaproteobacteria</taxon>
        <taxon>Alteromonadales</taxon>
        <taxon>Shewanellaceae</taxon>
        <taxon>Shewanella</taxon>
    </lineage>
</organism>
<dbReference type="Proteomes" id="UP001187859">
    <property type="component" value="Unassembled WGS sequence"/>
</dbReference>
<dbReference type="Pfam" id="PF00849">
    <property type="entry name" value="PseudoU_synth_2"/>
    <property type="match status" value="1"/>
</dbReference>
<sequence length="261" mass="29339">MNKNNPLTSQATPRTRGQSASTTHPQHRADNRSKGSKLSSFAKSAKASLQRDTGSQQNSPKTRLQKHSSASRVKPQTAPIIVLFNKPFDVLCQFTDEQGRKTLKDYIPIPGVYAAGRLDRDSEGLLLLTNDGQLQAKLTEPKKKTFKTYWVQVEGVPSEADLAKLRQGVELKDGMTLPAKVSIMATPNVWPRNPPIRERKNIPTTWLEIQIHEGRNRQVRRMTAHIGFPTLRLIRYKIGQWSLDDLATGEHKCILVAQKTE</sequence>
<dbReference type="GO" id="GO:0009982">
    <property type="term" value="F:pseudouridine synthase activity"/>
    <property type="evidence" value="ECO:0007669"/>
    <property type="project" value="InterPro"/>
</dbReference>
<dbReference type="Gene3D" id="3.30.70.580">
    <property type="entry name" value="Pseudouridine synthase I, catalytic domain, N-terminal subdomain"/>
    <property type="match status" value="1"/>
</dbReference>
<evidence type="ECO:0000313" key="7">
    <source>
        <dbReference type="Proteomes" id="UP001187859"/>
    </source>
</evidence>
<name>A0AAE4Q054_9GAMM</name>
<dbReference type="PANTHER" id="PTHR47683:SF2">
    <property type="entry name" value="RNA-BINDING S4 DOMAIN-CONTAINING PROTEIN"/>
    <property type="match status" value="1"/>
</dbReference>
<comment type="similarity">
    <text evidence="1 3">Belongs to the pseudouridine synthase RsuA family.</text>
</comment>
<gene>
    <name evidence="6" type="ORF">QM089_09575</name>
</gene>
<dbReference type="Gene3D" id="3.30.70.1560">
    <property type="entry name" value="Alpha-L RNA-binding motif"/>
    <property type="match status" value="1"/>
</dbReference>
<dbReference type="SUPFAM" id="SSF55120">
    <property type="entry name" value="Pseudouridine synthase"/>
    <property type="match status" value="1"/>
</dbReference>
<dbReference type="InterPro" id="IPR000748">
    <property type="entry name" value="PsdUridine_synth_RsuA/RluB/E/F"/>
</dbReference>
<evidence type="ECO:0000256" key="1">
    <source>
        <dbReference type="ARBA" id="ARBA00008348"/>
    </source>
</evidence>
<feature type="region of interest" description="Disordered" evidence="4">
    <location>
        <begin position="1"/>
        <end position="73"/>
    </location>
</feature>
<dbReference type="InterPro" id="IPR020094">
    <property type="entry name" value="TruA/RsuA/RluB/E/F_N"/>
</dbReference>
<feature type="compositionally biased region" description="Polar residues" evidence="4">
    <location>
        <begin position="50"/>
        <end position="71"/>
    </location>
</feature>
<dbReference type="PANTHER" id="PTHR47683">
    <property type="entry name" value="PSEUDOURIDINE SYNTHASE FAMILY PROTEIN-RELATED"/>
    <property type="match status" value="1"/>
</dbReference>
<dbReference type="AlphaFoldDB" id="A0AAE4Q054"/>
<dbReference type="GO" id="GO:0006364">
    <property type="term" value="P:rRNA processing"/>
    <property type="evidence" value="ECO:0007669"/>
    <property type="project" value="UniProtKB-ARBA"/>
</dbReference>
<dbReference type="InterPro" id="IPR042092">
    <property type="entry name" value="PsdUridine_s_RsuA/RluB/E/F_cat"/>
</dbReference>
<evidence type="ECO:0000256" key="3">
    <source>
        <dbReference type="RuleBase" id="RU003887"/>
    </source>
</evidence>
<evidence type="ECO:0000259" key="5">
    <source>
        <dbReference type="Pfam" id="PF00849"/>
    </source>
</evidence>
<dbReference type="RefSeq" id="WP_181382085.1">
    <property type="nucleotide sequence ID" value="NZ_CP091833.1"/>
</dbReference>
<protein>
    <recommendedName>
        <fullName evidence="3">Pseudouridine synthase</fullName>
        <ecNumber evidence="3">5.4.99.-</ecNumber>
    </recommendedName>
</protein>
<dbReference type="InterPro" id="IPR006145">
    <property type="entry name" value="PsdUridine_synth_RsuA/RluA"/>
</dbReference>
<dbReference type="GO" id="GO:0140098">
    <property type="term" value="F:catalytic activity, acting on RNA"/>
    <property type="evidence" value="ECO:0007669"/>
    <property type="project" value="UniProtKB-ARBA"/>
</dbReference>
<dbReference type="InterPro" id="IPR018496">
    <property type="entry name" value="PsdUridine_synth_RsuA/RluB_CS"/>
</dbReference>
<comment type="caution">
    <text evidence="6">The sequence shown here is derived from an EMBL/GenBank/DDBJ whole genome shotgun (WGS) entry which is preliminary data.</text>
</comment>
<evidence type="ECO:0000313" key="6">
    <source>
        <dbReference type="EMBL" id="MDV5390500.1"/>
    </source>
</evidence>
<evidence type="ECO:0000256" key="2">
    <source>
        <dbReference type="ARBA" id="ARBA00023235"/>
    </source>
</evidence>
<dbReference type="PROSITE" id="PS01149">
    <property type="entry name" value="PSI_RSU"/>
    <property type="match status" value="1"/>
</dbReference>
<feature type="compositionally biased region" description="Polar residues" evidence="4">
    <location>
        <begin position="1"/>
        <end position="24"/>
    </location>
</feature>